<dbReference type="InterPro" id="IPR006685">
    <property type="entry name" value="MscS_channel_2nd"/>
</dbReference>
<dbReference type="Gene3D" id="2.30.30.60">
    <property type="match status" value="1"/>
</dbReference>
<evidence type="ECO:0000259" key="8">
    <source>
        <dbReference type="Pfam" id="PF00924"/>
    </source>
</evidence>
<evidence type="ECO:0000256" key="7">
    <source>
        <dbReference type="SAM" id="Phobius"/>
    </source>
</evidence>
<feature type="domain" description="Mechanosensitive ion channel MscS" evidence="8">
    <location>
        <begin position="198"/>
        <end position="265"/>
    </location>
</feature>
<keyword evidence="3" id="KW-1003">Cell membrane</keyword>
<dbReference type="AlphaFoldDB" id="A0A0F9UFP5"/>
<keyword evidence="6 7" id="KW-0472">Membrane</keyword>
<dbReference type="SUPFAM" id="SSF82861">
    <property type="entry name" value="Mechanosensitive channel protein MscS (YggB), transmembrane region"/>
    <property type="match status" value="1"/>
</dbReference>
<evidence type="ECO:0000259" key="9">
    <source>
        <dbReference type="Pfam" id="PF21082"/>
    </source>
</evidence>
<feature type="transmembrane region" description="Helical" evidence="7">
    <location>
        <begin position="176"/>
        <end position="196"/>
    </location>
</feature>
<evidence type="ECO:0000256" key="1">
    <source>
        <dbReference type="ARBA" id="ARBA00004651"/>
    </source>
</evidence>
<accession>A0A0F9UFP5</accession>
<sequence>MTVTLLANLGGWFYRPWILDNEPWRWASLLGVIFGSMVLGKTLSFLLIRHADHLAARPGWQGLEATFRSIERPAIMLLVVLGAYLSRFFMDLSVPLGDEGTTLAHIWDQAVRLAASLGVGWLIYRLVDVVEHYLLRLADRTDTPLDNQLVPLIRKALRVFVVIIAALYVAKKGFQADIGTLLAGLGLGGLAFALAAKDTIANLFGSITIFADRPFHKDDRIRVHGHDGFIEEVGFRSTRIRTLTGNQVIIPNAVIANETIENVSRRTYIKRSLAVTVTYDTSPEKVRRAVAILKEMLAARADSFPEDRKGRVHFTDFNADSLNIGVTYWFTPPEWEPYLDFTHDFNMELLQRFNDEGIEFAFPTQTLYLKKDAGNTEPIDPSSQKG</sequence>
<keyword evidence="4 7" id="KW-0812">Transmembrane</keyword>
<dbReference type="InterPro" id="IPR049278">
    <property type="entry name" value="MS_channel_C"/>
</dbReference>
<dbReference type="Gene3D" id="1.10.287.1260">
    <property type="match status" value="1"/>
</dbReference>
<evidence type="ECO:0000313" key="10">
    <source>
        <dbReference type="EMBL" id="KKN60051.1"/>
    </source>
</evidence>
<feature type="transmembrane region" description="Helical" evidence="7">
    <location>
        <begin position="26"/>
        <end position="48"/>
    </location>
</feature>
<evidence type="ECO:0000256" key="3">
    <source>
        <dbReference type="ARBA" id="ARBA00022475"/>
    </source>
</evidence>
<proteinExistence type="inferred from homology"/>
<evidence type="ECO:0008006" key="11">
    <source>
        <dbReference type="Google" id="ProtNLM"/>
    </source>
</evidence>
<protein>
    <recommendedName>
        <fullName evidence="11">Mechanosensitive ion channel family protein</fullName>
    </recommendedName>
</protein>
<evidence type="ECO:0000256" key="5">
    <source>
        <dbReference type="ARBA" id="ARBA00022989"/>
    </source>
</evidence>
<comment type="caution">
    <text evidence="10">The sequence shown here is derived from an EMBL/GenBank/DDBJ whole genome shotgun (WGS) entry which is preliminary data.</text>
</comment>
<comment type="similarity">
    <text evidence="2">Belongs to the MscS (TC 1.A.23) family.</text>
</comment>
<dbReference type="InterPro" id="IPR011014">
    <property type="entry name" value="MscS_channel_TM-2"/>
</dbReference>
<organism evidence="10">
    <name type="scientific">marine sediment metagenome</name>
    <dbReference type="NCBI Taxonomy" id="412755"/>
    <lineage>
        <taxon>unclassified sequences</taxon>
        <taxon>metagenomes</taxon>
        <taxon>ecological metagenomes</taxon>
    </lineage>
</organism>
<dbReference type="PANTHER" id="PTHR30566:SF5">
    <property type="entry name" value="MECHANOSENSITIVE ION CHANNEL PROTEIN 1, MITOCHONDRIAL-RELATED"/>
    <property type="match status" value="1"/>
</dbReference>
<gene>
    <name evidence="10" type="ORF">LCGC14_0535900</name>
</gene>
<dbReference type="GO" id="GO:0005886">
    <property type="term" value="C:plasma membrane"/>
    <property type="evidence" value="ECO:0007669"/>
    <property type="project" value="UniProtKB-SubCell"/>
</dbReference>
<dbReference type="GO" id="GO:0055085">
    <property type="term" value="P:transmembrane transport"/>
    <property type="evidence" value="ECO:0007669"/>
    <property type="project" value="InterPro"/>
</dbReference>
<comment type="subcellular location">
    <subcellularLocation>
        <location evidence="1">Cell membrane</location>
        <topology evidence="1">Multi-pass membrane protein</topology>
    </subcellularLocation>
</comment>
<evidence type="ECO:0000256" key="4">
    <source>
        <dbReference type="ARBA" id="ARBA00022692"/>
    </source>
</evidence>
<dbReference type="SUPFAM" id="SSF50182">
    <property type="entry name" value="Sm-like ribonucleoproteins"/>
    <property type="match status" value="1"/>
</dbReference>
<dbReference type="EMBL" id="LAZR01000706">
    <property type="protein sequence ID" value="KKN60051.1"/>
    <property type="molecule type" value="Genomic_DNA"/>
</dbReference>
<dbReference type="SUPFAM" id="SSF82689">
    <property type="entry name" value="Mechanosensitive channel protein MscS (YggB), C-terminal domain"/>
    <property type="match status" value="1"/>
</dbReference>
<dbReference type="Gene3D" id="3.30.70.100">
    <property type="match status" value="1"/>
</dbReference>
<reference evidence="10" key="1">
    <citation type="journal article" date="2015" name="Nature">
        <title>Complex archaea that bridge the gap between prokaryotes and eukaryotes.</title>
        <authorList>
            <person name="Spang A."/>
            <person name="Saw J.H."/>
            <person name="Jorgensen S.L."/>
            <person name="Zaremba-Niedzwiedzka K."/>
            <person name="Martijn J."/>
            <person name="Lind A.E."/>
            <person name="van Eijk R."/>
            <person name="Schleper C."/>
            <person name="Guy L."/>
            <person name="Ettema T.J."/>
        </authorList>
    </citation>
    <scope>NUCLEOTIDE SEQUENCE</scope>
</reference>
<dbReference type="Pfam" id="PF00924">
    <property type="entry name" value="MS_channel_2nd"/>
    <property type="match status" value="1"/>
</dbReference>
<name>A0A0F9UFP5_9ZZZZ</name>
<dbReference type="InterPro" id="IPR023408">
    <property type="entry name" value="MscS_beta-dom_sf"/>
</dbReference>
<dbReference type="PANTHER" id="PTHR30566">
    <property type="entry name" value="YNAI-RELATED MECHANOSENSITIVE ION CHANNEL"/>
    <property type="match status" value="1"/>
</dbReference>
<dbReference type="InterPro" id="IPR010920">
    <property type="entry name" value="LSM_dom_sf"/>
</dbReference>
<feature type="domain" description="Mechanosensitive ion channel MscS C-terminal" evidence="9">
    <location>
        <begin position="274"/>
        <end position="360"/>
    </location>
</feature>
<dbReference type="InterPro" id="IPR011066">
    <property type="entry name" value="MscS_channel_C_sf"/>
</dbReference>
<dbReference type="Pfam" id="PF21082">
    <property type="entry name" value="MS_channel_3rd"/>
    <property type="match status" value="1"/>
</dbReference>
<evidence type="ECO:0000256" key="2">
    <source>
        <dbReference type="ARBA" id="ARBA00008017"/>
    </source>
</evidence>
<keyword evidence="5 7" id="KW-1133">Transmembrane helix</keyword>
<evidence type="ECO:0000256" key="6">
    <source>
        <dbReference type="ARBA" id="ARBA00023136"/>
    </source>
</evidence>